<evidence type="ECO:0000313" key="16">
    <source>
        <dbReference type="Proteomes" id="UP000826195"/>
    </source>
</evidence>
<evidence type="ECO:0000256" key="12">
    <source>
        <dbReference type="SAM" id="MobiDB-lite"/>
    </source>
</evidence>
<evidence type="ECO:0000256" key="2">
    <source>
        <dbReference type="ARBA" id="ARBA00004922"/>
    </source>
</evidence>
<dbReference type="Gene3D" id="3.90.550.10">
    <property type="entry name" value="Spore Coat Polysaccharide Biosynthesis Protein SpsA, Chain A"/>
    <property type="match status" value="1"/>
</dbReference>
<evidence type="ECO:0000259" key="14">
    <source>
        <dbReference type="Pfam" id="PF13733"/>
    </source>
</evidence>
<reference evidence="15 16" key="1">
    <citation type="journal article" date="2021" name="J. Hered.">
        <title>A chromosome-level genome assembly of the parasitoid wasp, Cotesia glomerata (Hymenoptera: Braconidae).</title>
        <authorList>
            <person name="Pinto B.J."/>
            <person name="Weis J.J."/>
            <person name="Gamble T."/>
            <person name="Ode P.J."/>
            <person name="Paul R."/>
            <person name="Zaspel J.M."/>
        </authorList>
    </citation>
    <scope>NUCLEOTIDE SEQUENCE [LARGE SCALE GENOMIC DNA]</scope>
    <source>
        <strain evidence="15">CgM1</strain>
    </source>
</reference>
<dbReference type="EC" id="2.4.1.-" evidence="11"/>
<name>A0AAV7J3M4_COTGL</name>
<evidence type="ECO:0000259" key="13">
    <source>
        <dbReference type="Pfam" id="PF02709"/>
    </source>
</evidence>
<feature type="region of interest" description="Disordered" evidence="12">
    <location>
        <begin position="177"/>
        <end position="204"/>
    </location>
</feature>
<dbReference type="SUPFAM" id="SSF53448">
    <property type="entry name" value="Nucleotide-diphospho-sugar transferases"/>
    <property type="match status" value="1"/>
</dbReference>
<dbReference type="GO" id="GO:0006688">
    <property type="term" value="P:glycosphingolipid biosynthetic process"/>
    <property type="evidence" value="ECO:0007669"/>
    <property type="project" value="TreeGrafter"/>
</dbReference>
<keyword evidence="10 11" id="KW-0325">Glycoprotein</keyword>
<dbReference type="GO" id="GO:0005975">
    <property type="term" value="P:carbohydrate metabolic process"/>
    <property type="evidence" value="ECO:0007669"/>
    <property type="project" value="InterPro"/>
</dbReference>
<keyword evidence="9 11" id="KW-0472">Membrane</keyword>
<evidence type="ECO:0000256" key="9">
    <source>
        <dbReference type="ARBA" id="ARBA00023136"/>
    </source>
</evidence>
<keyword evidence="16" id="KW-1185">Reference proteome</keyword>
<dbReference type="GO" id="GO:0016020">
    <property type="term" value="C:membrane"/>
    <property type="evidence" value="ECO:0007669"/>
    <property type="project" value="UniProtKB-SubCell"/>
</dbReference>
<dbReference type="InterPro" id="IPR029044">
    <property type="entry name" value="Nucleotide-diphossugar_trans"/>
</dbReference>
<evidence type="ECO:0000256" key="6">
    <source>
        <dbReference type="ARBA" id="ARBA00022692"/>
    </source>
</evidence>
<dbReference type="CDD" id="cd00899">
    <property type="entry name" value="b4GalT"/>
    <property type="match status" value="1"/>
</dbReference>
<evidence type="ECO:0000256" key="1">
    <source>
        <dbReference type="ARBA" id="ARBA00004606"/>
    </source>
</evidence>
<gene>
    <name evidence="15" type="ORF">KQX54_012671</name>
</gene>
<evidence type="ECO:0000256" key="7">
    <source>
        <dbReference type="ARBA" id="ARBA00022968"/>
    </source>
</evidence>
<sequence>MGEETSLPPIGGSYGVLPGAMSVAAPVATWHRAHLYKALACVVIVLIALQYLLSGAIDGHSIETMFTINASSISKYSDIYIYAIPVLIRYTPVGVTINLRLDQLSQKAPVAVSLQTDSGGTWCLSVAFEVSTEYLEYTERSFRGHPRGLIIYGITTGVPTYSAETNTNFTKETMQPAVAPEDVSNVSRTETSPTRNTTYNGPNVTDSSVIKQCPLIPPNLAGPLVVNKTPPELSVIEVKFTDVKPGGKGSPSNCKPRYKVAIIIPYRDRPQHLQTLLYNLHPMLLKQQIDYQIFIVEQEGNGPFNRAMLMNVGYVEALKEKTFDCFIFHDVDLLPEDDRNLYTCPEQPRHMSVAVDKFKYRLPYADLFGGVSAMSRGQFRLVNGFSNMFWGWGGEDDDMANRIKAKGLHISRYPPNIARYKMLSHRKEKANPRRYEYLKTGKKRFATDGLTNLKYDLIDKKKYKLYTWLLVKLTPPQPS</sequence>
<keyword evidence="11" id="KW-0464">Manganese</keyword>
<dbReference type="PRINTS" id="PR02050">
    <property type="entry name" value="B14GALTRFASE"/>
</dbReference>
<feature type="domain" description="Galactosyltransferase C-terminal" evidence="13">
    <location>
        <begin position="349"/>
        <end position="426"/>
    </location>
</feature>
<evidence type="ECO:0000256" key="5">
    <source>
        <dbReference type="ARBA" id="ARBA00022679"/>
    </source>
</evidence>
<dbReference type="GO" id="GO:0046872">
    <property type="term" value="F:metal ion binding"/>
    <property type="evidence" value="ECO:0007669"/>
    <property type="project" value="UniProtKB-UniRule"/>
</dbReference>
<evidence type="ECO:0000256" key="4">
    <source>
        <dbReference type="ARBA" id="ARBA00022676"/>
    </source>
</evidence>
<feature type="transmembrane region" description="Helical" evidence="11">
    <location>
        <begin position="6"/>
        <end position="28"/>
    </location>
</feature>
<comment type="subcellular location">
    <subcellularLocation>
        <location evidence="1 11">Membrane</location>
        <topology evidence="1 11">Single-pass type II membrane protein</topology>
    </subcellularLocation>
</comment>
<evidence type="ECO:0000256" key="11">
    <source>
        <dbReference type="RuleBase" id="RU368121"/>
    </source>
</evidence>
<dbReference type="PANTHER" id="PTHR19300">
    <property type="entry name" value="BETA-1,4-GALACTOSYLTRANSFERASE"/>
    <property type="match status" value="1"/>
</dbReference>
<protein>
    <recommendedName>
        <fullName evidence="11">Beta-1,4-N-acetylgalactosaminyltransferase</fullName>
        <ecNumber evidence="11">2.4.1.-</ecNumber>
    </recommendedName>
    <alternativeName>
        <fullName evidence="11">Beta-4-GalNAcT</fullName>
    </alternativeName>
</protein>
<evidence type="ECO:0000313" key="15">
    <source>
        <dbReference type="EMBL" id="KAH0564540.1"/>
    </source>
</evidence>
<feature type="compositionally biased region" description="Polar residues" evidence="12">
    <location>
        <begin position="184"/>
        <end position="204"/>
    </location>
</feature>
<dbReference type="PANTHER" id="PTHR19300:SF57">
    <property type="entry name" value="BETA-1,4-N-ACETYLGALACTOSAMINYLTRANSFERASE"/>
    <property type="match status" value="1"/>
</dbReference>
<keyword evidence="7 11" id="KW-0735">Signal-anchor</keyword>
<feature type="domain" description="Galactosyltransferase N-terminal" evidence="14">
    <location>
        <begin position="213"/>
        <end position="345"/>
    </location>
</feature>
<dbReference type="AlphaFoldDB" id="A0AAV7J3M4"/>
<dbReference type="Proteomes" id="UP000826195">
    <property type="component" value="Unassembled WGS sequence"/>
</dbReference>
<keyword evidence="4 11" id="KW-0328">Glycosyltransferase</keyword>
<evidence type="ECO:0000256" key="10">
    <source>
        <dbReference type="ARBA" id="ARBA00023180"/>
    </source>
</evidence>
<comment type="function">
    <text evidence="11">Catalyzes the transfer of galactose onto proteins or lipids.</text>
</comment>
<comment type="similarity">
    <text evidence="3 11">Belongs to the glycosyltransferase 7 family.</text>
</comment>
<dbReference type="GO" id="GO:0033842">
    <property type="term" value="F:N-acetyl-beta-glucosaminyl-derivative 4-beta-N-acetylgalactosaminyltransferase activity"/>
    <property type="evidence" value="ECO:0007669"/>
    <property type="project" value="TreeGrafter"/>
</dbReference>
<dbReference type="InterPro" id="IPR003859">
    <property type="entry name" value="Galactosyl_T"/>
</dbReference>
<evidence type="ECO:0000256" key="8">
    <source>
        <dbReference type="ARBA" id="ARBA00022989"/>
    </source>
</evidence>
<dbReference type="InterPro" id="IPR027995">
    <property type="entry name" value="Galactosyl_T_N"/>
</dbReference>
<comment type="caution">
    <text evidence="11">Lacks conserved residue(s) required for the propagation of feature annotation.</text>
</comment>
<keyword evidence="11" id="KW-0479">Metal-binding</keyword>
<dbReference type="Pfam" id="PF13733">
    <property type="entry name" value="Glyco_transf_7N"/>
    <property type="match status" value="1"/>
</dbReference>
<feature type="transmembrane region" description="Helical" evidence="11">
    <location>
        <begin position="35"/>
        <end position="53"/>
    </location>
</feature>
<dbReference type="GO" id="GO:0008378">
    <property type="term" value="F:galactosyltransferase activity"/>
    <property type="evidence" value="ECO:0007669"/>
    <property type="project" value="TreeGrafter"/>
</dbReference>
<keyword evidence="8 11" id="KW-1133">Transmembrane helix</keyword>
<dbReference type="GO" id="GO:0005794">
    <property type="term" value="C:Golgi apparatus"/>
    <property type="evidence" value="ECO:0007669"/>
    <property type="project" value="TreeGrafter"/>
</dbReference>
<dbReference type="InterPro" id="IPR027791">
    <property type="entry name" value="Galactosyl_T_C"/>
</dbReference>
<proteinExistence type="inferred from homology"/>
<keyword evidence="6 11" id="KW-0812">Transmembrane</keyword>
<dbReference type="EMBL" id="JAHXZJ010000002">
    <property type="protein sequence ID" value="KAH0564540.1"/>
    <property type="molecule type" value="Genomic_DNA"/>
</dbReference>
<evidence type="ECO:0000256" key="3">
    <source>
        <dbReference type="ARBA" id="ARBA00005735"/>
    </source>
</evidence>
<dbReference type="Pfam" id="PF02709">
    <property type="entry name" value="Glyco_transf_7C"/>
    <property type="match status" value="1"/>
</dbReference>
<comment type="pathway">
    <text evidence="2 11">Protein modification; protein glycosylation.</text>
</comment>
<keyword evidence="5 11" id="KW-0808">Transferase</keyword>
<organism evidence="15 16">
    <name type="scientific">Cotesia glomerata</name>
    <name type="common">Lepidopteran parasitic wasp</name>
    <name type="synonym">Apanteles glomeratus</name>
    <dbReference type="NCBI Taxonomy" id="32391"/>
    <lineage>
        <taxon>Eukaryota</taxon>
        <taxon>Metazoa</taxon>
        <taxon>Ecdysozoa</taxon>
        <taxon>Arthropoda</taxon>
        <taxon>Hexapoda</taxon>
        <taxon>Insecta</taxon>
        <taxon>Pterygota</taxon>
        <taxon>Neoptera</taxon>
        <taxon>Endopterygota</taxon>
        <taxon>Hymenoptera</taxon>
        <taxon>Apocrita</taxon>
        <taxon>Ichneumonoidea</taxon>
        <taxon>Braconidae</taxon>
        <taxon>Microgastrinae</taxon>
        <taxon>Cotesia</taxon>
    </lineage>
</organism>
<comment type="caution">
    <text evidence="15">The sequence shown here is derived from an EMBL/GenBank/DDBJ whole genome shotgun (WGS) entry which is preliminary data.</text>
</comment>
<accession>A0AAV7J3M4</accession>
<comment type="cofactor">
    <cofactor evidence="11">
        <name>Mn(2+)</name>
        <dbReference type="ChEBI" id="CHEBI:29035"/>
    </cofactor>
</comment>